<dbReference type="PANTHER" id="PTHR45947">
    <property type="entry name" value="SULFOQUINOVOSYL TRANSFERASE SQD2"/>
    <property type="match status" value="1"/>
</dbReference>
<keyword evidence="3" id="KW-1185">Reference proteome</keyword>
<dbReference type="CDD" id="cd03801">
    <property type="entry name" value="GT4_PimA-like"/>
    <property type="match status" value="1"/>
</dbReference>
<dbReference type="InterPro" id="IPR001296">
    <property type="entry name" value="Glyco_trans_1"/>
</dbReference>
<protein>
    <submittedName>
        <fullName evidence="2">Glycosyltransferase</fullName>
    </submittedName>
</protein>
<feature type="domain" description="Glycosyl transferase family 1" evidence="1">
    <location>
        <begin position="263"/>
        <end position="357"/>
    </location>
</feature>
<comment type="caution">
    <text evidence="2">The sequence shown here is derived from an EMBL/GenBank/DDBJ whole genome shotgun (WGS) entry which is preliminary data.</text>
</comment>
<dbReference type="GO" id="GO:0016757">
    <property type="term" value="F:glycosyltransferase activity"/>
    <property type="evidence" value="ECO:0007669"/>
    <property type="project" value="InterPro"/>
</dbReference>
<evidence type="ECO:0000313" key="2">
    <source>
        <dbReference type="EMBL" id="EGU47607.1"/>
    </source>
</evidence>
<dbReference type="SUPFAM" id="SSF53756">
    <property type="entry name" value="UDP-Glycosyltransferase/glycogen phosphorylase"/>
    <property type="match status" value="1"/>
</dbReference>
<sequence length="397" mass="45477">MIHNLVFDPIPFKGGSKIATSEVLRQCDANKVTFTVLTVDSQFWRNSLLARQHDINIISFSSIPWVSRQFSGIFYWLNQSYFAVLLLWHIITQRKIEQVIGASGPGIDMAIYLAQLVRHFSIVQLVHGDVATSRSIGWCLTKAQQVYYLPSAHQSIVNALQCYIRHHTQIEDVAALTLFHIRSNHFYTFVNGIAEENWPSRANNQLPTCFWCASTLKWKGLDLFVDTLRQLHTTHAVRSHICFIQPKDISLDVSPAPVALWHTKWYQDPQDLDEIRRHCNIFISTSHREPFGLSILEALAAGMCVIIPQDGSYWDLKLTHKINCIKYKANDLQDLRHGIISVYRDHHLLQAMQIQGYQIAQRYKAKITYAQIINGISGELDTTTAANLTTDTRLDYE</sequence>
<name>F9RXR6_9VIBR</name>
<dbReference type="Gene3D" id="3.40.50.2000">
    <property type="entry name" value="Glycogen Phosphorylase B"/>
    <property type="match status" value="2"/>
</dbReference>
<dbReference type="EMBL" id="AFWF01000020">
    <property type="protein sequence ID" value="EGU47607.1"/>
    <property type="molecule type" value="Genomic_DNA"/>
</dbReference>
<evidence type="ECO:0000313" key="3">
    <source>
        <dbReference type="Proteomes" id="UP000004605"/>
    </source>
</evidence>
<proteinExistence type="predicted"/>
<evidence type="ECO:0000259" key="1">
    <source>
        <dbReference type="Pfam" id="PF00534"/>
    </source>
</evidence>
<gene>
    <name evidence="2" type="ORF">VII00023_08134</name>
</gene>
<dbReference type="Pfam" id="PF00534">
    <property type="entry name" value="Glycos_transf_1"/>
    <property type="match status" value="1"/>
</dbReference>
<dbReference type="AlphaFoldDB" id="F9RXR6"/>
<accession>F9RXR6</accession>
<organism evidence="2 3">
    <name type="scientific">Vibrio ichthyoenteri ATCC 700023</name>
    <dbReference type="NCBI Taxonomy" id="870968"/>
    <lineage>
        <taxon>Bacteria</taxon>
        <taxon>Pseudomonadati</taxon>
        <taxon>Pseudomonadota</taxon>
        <taxon>Gammaproteobacteria</taxon>
        <taxon>Vibrionales</taxon>
        <taxon>Vibrionaceae</taxon>
        <taxon>Vibrio</taxon>
    </lineage>
</organism>
<dbReference type="RefSeq" id="WP_006710661.1">
    <property type="nucleotide sequence ID" value="NZ_AFWF01000020.1"/>
</dbReference>
<dbReference type="PANTHER" id="PTHR45947:SF3">
    <property type="entry name" value="SULFOQUINOVOSYL TRANSFERASE SQD2"/>
    <property type="match status" value="1"/>
</dbReference>
<dbReference type="OrthoDB" id="9802525at2"/>
<reference evidence="2 3" key="1">
    <citation type="journal article" date="2012" name="Int. J. Syst. Evol. Microbiol.">
        <title>Vibrio caribbeanicus sp. nov., isolated from the marine sponge Scleritoderma cyanea.</title>
        <authorList>
            <person name="Hoffmann M."/>
            <person name="Monday S.R."/>
            <person name="Allard M.W."/>
            <person name="Strain E.A."/>
            <person name="Whittaker P."/>
            <person name="Naum M."/>
            <person name="McCarthy P.J."/>
            <person name="Lopez J.V."/>
            <person name="Fischer M."/>
            <person name="Brown E.W."/>
        </authorList>
    </citation>
    <scope>NUCLEOTIDE SEQUENCE [LARGE SCALE GENOMIC DNA]</scope>
    <source>
        <strain evidence="2 3">ATCC 700023</strain>
    </source>
</reference>
<dbReference type="Proteomes" id="UP000004605">
    <property type="component" value="Unassembled WGS sequence"/>
</dbReference>
<dbReference type="InterPro" id="IPR050194">
    <property type="entry name" value="Glycosyltransferase_grp1"/>
</dbReference>
<keyword evidence="2" id="KW-0808">Transferase</keyword>